<dbReference type="GO" id="GO:0001680">
    <property type="term" value="P:tRNA 3'-terminal CCA addition"/>
    <property type="evidence" value="ECO:0007669"/>
    <property type="project" value="TreeGrafter"/>
</dbReference>
<dbReference type="GO" id="GO:0052927">
    <property type="term" value="F:CC tRNA cytidylyltransferase activity"/>
    <property type="evidence" value="ECO:0007669"/>
    <property type="project" value="TreeGrafter"/>
</dbReference>
<dbReference type="HOGENOM" id="CLU_019592_1_0_1"/>
<evidence type="ECO:0000256" key="3">
    <source>
        <dbReference type="ARBA" id="ARBA00022884"/>
    </source>
</evidence>
<dbReference type="Gene3D" id="3.30.460.10">
    <property type="entry name" value="Beta Polymerase, domain 2"/>
    <property type="match status" value="1"/>
</dbReference>
<dbReference type="CDD" id="cd05398">
    <property type="entry name" value="NT_ClassII-CCAase"/>
    <property type="match status" value="1"/>
</dbReference>
<feature type="non-terminal residue" evidence="6">
    <location>
        <position position="206"/>
    </location>
</feature>
<dbReference type="PANTHER" id="PTHR13734:SF5">
    <property type="entry name" value="CCA TRNA NUCLEOTIDYLTRANSFERASE, MITOCHONDRIAL"/>
    <property type="match status" value="1"/>
</dbReference>
<dbReference type="VEuPathDB" id="FungiDB:MELLADRAFT_28635"/>
<gene>
    <name evidence="6" type="ORF">MELLADRAFT_28635</name>
</gene>
<proteinExistence type="inferred from homology"/>
<dbReference type="InParanoid" id="F4RYN7"/>
<dbReference type="Gene3D" id="1.10.3090.10">
    <property type="entry name" value="cca-adding enzyme, domain 2"/>
    <property type="match status" value="1"/>
</dbReference>
<dbReference type="AlphaFoldDB" id="F4RYN7"/>
<dbReference type="GeneID" id="18927023"/>
<dbReference type="PANTHER" id="PTHR13734">
    <property type="entry name" value="TRNA-NUCLEOTIDYLTRANSFERASE"/>
    <property type="match status" value="1"/>
</dbReference>
<dbReference type="KEGG" id="mlr:MELLADRAFT_28635"/>
<keyword evidence="3 4" id="KW-0694">RNA-binding</keyword>
<name>F4RYN7_MELLP</name>
<reference evidence="7" key="1">
    <citation type="journal article" date="2011" name="Proc. Natl. Acad. Sci. U.S.A.">
        <title>Obligate biotrophy features unraveled by the genomic analysis of rust fungi.</title>
        <authorList>
            <person name="Duplessis S."/>
            <person name="Cuomo C.A."/>
            <person name="Lin Y.-C."/>
            <person name="Aerts A."/>
            <person name="Tisserant E."/>
            <person name="Veneault-Fourrey C."/>
            <person name="Joly D.L."/>
            <person name="Hacquard S."/>
            <person name="Amselem J."/>
            <person name="Cantarel B.L."/>
            <person name="Chiu R."/>
            <person name="Coutinho P.M."/>
            <person name="Feau N."/>
            <person name="Field M."/>
            <person name="Frey P."/>
            <person name="Gelhaye E."/>
            <person name="Goldberg J."/>
            <person name="Grabherr M.G."/>
            <person name="Kodira C.D."/>
            <person name="Kohler A."/>
            <person name="Kuees U."/>
            <person name="Lindquist E.A."/>
            <person name="Lucas S.M."/>
            <person name="Mago R."/>
            <person name="Mauceli E."/>
            <person name="Morin E."/>
            <person name="Murat C."/>
            <person name="Pangilinan J.L."/>
            <person name="Park R."/>
            <person name="Pearson M."/>
            <person name="Quesneville H."/>
            <person name="Rouhier N."/>
            <person name="Sakthikumar S."/>
            <person name="Salamov A.A."/>
            <person name="Schmutz J."/>
            <person name="Selles B."/>
            <person name="Shapiro H."/>
            <person name="Tanguay P."/>
            <person name="Tuskan G.A."/>
            <person name="Henrissat B."/>
            <person name="Van de Peer Y."/>
            <person name="Rouze P."/>
            <person name="Ellis J.G."/>
            <person name="Dodds P.N."/>
            <person name="Schein J.E."/>
            <person name="Zhong S."/>
            <person name="Hamelin R.C."/>
            <person name="Grigoriev I.V."/>
            <person name="Szabo L.J."/>
            <person name="Martin F."/>
        </authorList>
    </citation>
    <scope>NUCLEOTIDE SEQUENCE [LARGE SCALE GENOMIC DNA]</scope>
    <source>
        <strain evidence="7">98AG31 / pathotype 3-4-7</strain>
    </source>
</reference>
<evidence type="ECO:0000259" key="5">
    <source>
        <dbReference type="Pfam" id="PF01743"/>
    </source>
</evidence>
<evidence type="ECO:0000313" key="6">
    <source>
        <dbReference type="EMBL" id="EGG02503.1"/>
    </source>
</evidence>
<feature type="non-terminal residue" evidence="6">
    <location>
        <position position="1"/>
    </location>
</feature>
<dbReference type="eggNOG" id="KOG2159">
    <property type="taxonomic scope" value="Eukaryota"/>
</dbReference>
<evidence type="ECO:0000256" key="2">
    <source>
        <dbReference type="ARBA" id="ARBA00022679"/>
    </source>
</evidence>
<keyword evidence="2 4" id="KW-0808">Transferase</keyword>
<evidence type="ECO:0000256" key="1">
    <source>
        <dbReference type="ARBA" id="ARBA00007265"/>
    </source>
</evidence>
<dbReference type="SUPFAM" id="SSF81891">
    <property type="entry name" value="Poly A polymerase C-terminal region-like"/>
    <property type="match status" value="1"/>
</dbReference>
<evidence type="ECO:0000313" key="7">
    <source>
        <dbReference type="Proteomes" id="UP000001072"/>
    </source>
</evidence>
<dbReference type="RefSeq" id="XP_007414192.1">
    <property type="nucleotide sequence ID" value="XM_007414130.1"/>
</dbReference>
<dbReference type="EMBL" id="GL883130">
    <property type="protein sequence ID" value="EGG02503.1"/>
    <property type="molecule type" value="Genomic_DNA"/>
</dbReference>
<dbReference type="GO" id="GO:0052929">
    <property type="term" value="F:ATP:3'-cytidine-cytidine-tRNA adenylyltransferase activity"/>
    <property type="evidence" value="ECO:0007669"/>
    <property type="project" value="TreeGrafter"/>
</dbReference>
<accession>F4RYN7</accession>
<dbReference type="SUPFAM" id="SSF81301">
    <property type="entry name" value="Nucleotidyltransferase"/>
    <property type="match status" value="1"/>
</dbReference>
<comment type="similarity">
    <text evidence="1 4">Belongs to the tRNA nucleotidyltransferase/poly(A) polymerase family.</text>
</comment>
<dbReference type="OrthoDB" id="445712at2759"/>
<dbReference type="STRING" id="747676.F4RYN7"/>
<dbReference type="InterPro" id="IPR043519">
    <property type="entry name" value="NT_sf"/>
</dbReference>
<sequence>DSLEIRIAGGWVRDKLLGVESNDLDLAISSLTGTQFAQHFSNFISIHSNQKDLSLSKIAIIEARPDQSKHLETATSKFLNLELDFVQLRNESYHSDSRIPSDIRFGTPKEDAMRRDITINALFYNIHNDQIEDQTELGLEDLKNGLIRTPLPALETFQDDPLRLLRCIRFSSRFGFRLDDQIIQAAQSDQITMALQEKISRERIGI</sequence>
<dbReference type="Proteomes" id="UP000001072">
    <property type="component" value="Unassembled WGS sequence"/>
</dbReference>
<dbReference type="InterPro" id="IPR002646">
    <property type="entry name" value="PolA_pol_head_dom"/>
</dbReference>
<keyword evidence="7" id="KW-1185">Reference proteome</keyword>
<evidence type="ECO:0000256" key="4">
    <source>
        <dbReference type="RuleBase" id="RU003953"/>
    </source>
</evidence>
<feature type="domain" description="Poly A polymerase head" evidence="5">
    <location>
        <begin position="5"/>
        <end position="148"/>
    </location>
</feature>
<dbReference type="Pfam" id="PF01743">
    <property type="entry name" value="PolyA_pol"/>
    <property type="match status" value="1"/>
</dbReference>
<protein>
    <recommendedName>
        <fullName evidence="5">Poly A polymerase head domain-containing protein</fullName>
    </recommendedName>
</protein>
<dbReference type="GO" id="GO:0003723">
    <property type="term" value="F:RNA binding"/>
    <property type="evidence" value="ECO:0007669"/>
    <property type="project" value="UniProtKB-KW"/>
</dbReference>
<organism evidence="7">
    <name type="scientific">Melampsora larici-populina (strain 98AG31 / pathotype 3-4-7)</name>
    <name type="common">Poplar leaf rust fungus</name>
    <dbReference type="NCBI Taxonomy" id="747676"/>
    <lineage>
        <taxon>Eukaryota</taxon>
        <taxon>Fungi</taxon>
        <taxon>Dikarya</taxon>
        <taxon>Basidiomycota</taxon>
        <taxon>Pucciniomycotina</taxon>
        <taxon>Pucciniomycetes</taxon>
        <taxon>Pucciniales</taxon>
        <taxon>Melampsoraceae</taxon>
        <taxon>Melampsora</taxon>
    </lineage>
</organism>